<name>A0A1E8F9T4_9ALTE</name>
<dbReference type="Pfam" id="PF00930">
    <property type="entry name" value="DPPIV_N"/>
    <property type="match status" value="1"/>
</dbReference>
<dbReference type="Gene3D" id="2.140.10.30">
    <property type="entry name" value="Dipeptidylpeptidase IV, N-terminal domain"/>
    <property type="match status" value="1"/>
</dbReference>
<dbReference type="AlphaFoldDB" id="A0A1E8F9T4"/>
<dbReference type="GO" id="GO:0008239">
    <property type="term" value="F:dipeptidyl-peptidase activity"/>
    <property type="evidence" value="ECO:0007669"/>
    <property type="project" value="TreeGrafter"/>
</dbReference>
<dbReference type="SUPFAM" id="SSF82171">
    <property type="entry name" value="DPP6 N-terminal domain-like"/>
    <property type="match status" value="1"/>
</dbReference>
<dbReference type="SUPFAM" id="SSF53474">
    <property type="entry name" value="alpha/beta-Hydrolases"/>
    <property type="match status" value="1"/>
</dbReference>
<dbReference type="Proteomes" id="UP000176037">
    <property type="component" value="Unassembled WGS sequence"/>
</dbReference>
<dbReference type="GO" id="GO:0008236">
    <property type="term" value="F:serine-type peptidase activity"/>
    <property type="evidence" value="ECO:0007669"/>
    <property type="project" value="InterPro"/>
</dbReference>
<evidence type="ECO:0000313" key="3">
    <source>
        <dbReference type="EMBL" id="OFI32684.1"/>
    </source>
</evidence>
<feature type="domain" description="Peptidase S9 prolyl oligopeptidase catalytic" evidence="1">
    <location>
        <begin position="573"/>
        <end position="771"/>
    </location>
</feature>
<evidence type="ECO:0000259" key="2">
    <source>
        <dbReference type="Pfam" id="PF00930"/>
    </source>
</evidence>
<dbReference type="InterPro" id="IPR001375">
    <property type="entry name" value="Peptidase_S9_cat"/>
</dbReference>
<dbReference type="InterPro" id="IPR050278">
    <property type="entry name" value="Serine_Prot_S9B/DPPIV"/>
</dbReference>
<sequence>MHIKTTGLTLKKFTKTLITGAGLLAMAGCAPTPEATTEPTPTLSLERIYTNKEFKSERAPYFRWLDDGSGYTVLEARDESQASKDDDSHGVKGNDIVFYQPDGSGRKVLITVEQLTPEGADEALSIEDYRWSDDGKWALIFTNGQKVWRHRTRGDYWVLNLENNNLYQLGGQSPEATSVMFAKFSPDSSKIAYVQHNNIYVETLGKQMVTALTTDGSDTIINGNFDWVYEEEFSITDGFRWSPDSQAIAYWQLDQSGVEYFTMINNTDSLYPTLTRFPYPKAGEQNSAVKVGVVSLASKQTQWAPLPGDNRDRYVPRISWAGTSDEILIQDVNRPQNTNILRLFNWQKGALKTIYTDQDDAFLEWYYAAEWQEDGSHFVFHSERDGWRHLYSISRDGKSIVDLTPGEYDIVDLITINENTNSIYFTASPDAPEQRFLFKGSLDGSKPVELVTPTEFTGNNRYYMSKDASFAMHTHSRFNQPARSQIIETAGHKPVTQLTTNNELNARLAQESLPQHEFFRVEARDGVALDGWIMFPPDMDKSKKYPVIFYVYGEPWGSTVQDSWGGSSYLWNSMMTQKGFIMVSVDNRGTRAPKGRDWRKSIYKKIGSITVRDQADALDAIAARWPQIDTSRVGIWGHSGGGSSTLNALFRQGDKFHVGVSQAPVADIRYYDTIYQERYSGNPKTDPDSYTNTSPITFAKDLTGELLLVHGTGDDNVHYQGTEALINELVKHNKQFRFMSYPNRSHRISEGEGTTLHLQTMKTNFFIEQLKP</sequence>
<dbReference type="PANTHER" id="PTHR11731:SF193">
    <property type="entry name" value="DIPEPTIDYL PEPTIDASE 9"/>
    <property type="match status" value="1"/>
</dbReference>
<accession>A0A1E8F9T4</accession>
<protein>
    <submittedName>
        <fullName evidence="3">Peptidase S9</fullName>
    </submittedName>
</protein>
<dbReference type="EMBL" id="MJIC01000016">
    <property type="protein sequence ID" value="OFI32684.1"/>
    <property type="molecule type" value="Genomic_DNA"/>
</dbReference>
<dbReference type="PANTHER" id="PTHR11731">
    <property type="entry name" value="PROTEASE FAMILY S9B,C DIPEPTIDYL-PEPTIDASE IV-RELATED"/>
    <property type="match status" value="1"/>
</dbReference>
<dbReference type="Gene3D" id="3.40.50.1820">
    <property type="entry name" value="alpha/beta hydrolase"/>
    <property type="match status" value="1"/>
</dbReference>
<organism evidence="3 4">
    <name type="scientific">Alteromonas lipolytica</name>
    <dbReference type="NCBI Taxonomy" id="1856405"/>
    <lineage>
        <taxon>Bacteria</taxon>
        <taxon>Pseudomonadati</taxon>
        <taxon>Pseudomonadota</taxon>
        <taxon>Gammaproteobacteria</taxon>
        <taxon>Alteromonadales</taxon>
        <taxon>Alteromonadaceae</taxon>
        <taxon>Alteromonas/Salinimonas group</taxon>
        <taxon>Alteromonas</taxon>
    </lineage>
</organism>
<evidence type="ECO:0000313" key="4">
    <source>
        <dbReference type="Proteomes" id="UP000176037"/>
    </source>
</evidence>
<dbReference type="PROSITE" id="PS51257">
    <property type="entry name" value="PROKAR_LIPOPROTEIN"/>
    <property type="match status" value="1"/>
</dbReference>
<dbReference type="Pfam" id="PF00326">
    <property type="entry name" value="Peptidase_S9"/>
    <property type="match status" value="1"/>
</dbReference>
<feature type="domain" description="Dipeptidylpeptidase IV N-terminal" evidence="2">
    <location>
        <begin position="132"/>
        <end position="481"/>
    </location>
</feature>
<dbReference type="GO" id="GO:0006508">
    <property type="term" value="P:proteolysis"/>
    <property type="evidence" value="ECO:0007669"/>
    <property type="project" value="InterPro"/>
</dbReference>
<comment type="caution">
    <text evidence="3">The sequence shown here is derived from an EMBL/GenBank/DDBJ whole genome shotgun (WGS) entry which is preliminary data.</text>
</comment>
<dbReference type="InterPro" id="IPR002469">
    <property type="entry name" value="Peptidase_S9B_N"/>
</dbReference>
<keyword evidence="4" id="KW-1185">Reference proteome</keyword>
<dbReference type="InterPro" id="IPR029058">
    <property type="entry name" value="AB_hydrolase_fold"/>
</dbReference>
<gene>
    <name evidence="3" type="ORF">BFC17_05895</name>
</gene>
<evidence type="ECO:0000259" key="1">
    <source>
        <dbReference type="Pfam" id="PF00326"/>
    </source>
</evidence>
<proteinExistence type="predicted"/>
<dbReference type="STRING" id="1856405.BFC17_05895"/>
<reference evidence="3 4" key="1">
    <citation type="submission" date="2016-09" db="EMBL/GenBank/DDBJ databases">
        <title>Alteromonas lipolytica, a new species isolated from sea water.</title>
        <authorList>
            <person name="Wu Y.-H."/>
            <person name="Cheng H."/>
            <person name="Xu X.-W."/>
        </authorList>
    </citation>
    <scope>NUCLEOTIDE SEQUENCE [LARGE SCALE GENOMIC DNA]</scope>
    <source>
        <strain evidence="3 4">JW12</strain>
    </source>
</reference>